<dbReference type="AlphaFoldDB" id="A0A3S0WTQ4"/>
<keyword evidence="2" id="KW-1185">Reference proteome</keyword>
<dbReference type="OrthoDB" id="7824623at2"/>
<comment type="caution">
    <text evidence="1">The sequence shown here is derived from an EMBL/GenBank/DDBJ whole genome shotgun (WGS) entry which is preliminary data.</text>
</comment>
<sequence>MPPVHASQPRKTNRLAVGGAVVLALAAAAGGGYVYAQGEADKRLAAHLDAVRAGLPPGASLTYDSAKASLLSRGATLTKLALKIDGRIEARAERVTASGAGENTLDAFDAETVTVGNPNTAETVSLKRLRLEGIDARAVAARLGGDLGRMQAADLKDVRWTRATANGVVQLDAKDQRTVRIEDAEAEQKGEQRQTHLTLKTVEVAEERGDKRRLTVNRVELSARAADLMDGASPAGGVKADTIGAVSVDRLAMTAGGAAVVSVGHAEYTANAAPGSAGLHVKTTVKDLEIPQSSQLRNGEFADAAATMKELGYDTLLLNVAAEMKHDGASRSGSFGPITLSGDRIGSLETSAEMLEFDLPRSGEDIPGLASALLKDLRISYTDRSLMERSFKAIASRQNVSVEALKAEASANVDRSLARLSPRDPGIAAALKSFIAKPGTLELSVTPVKPMNSTQIAFAGMLAPERLSDIVAIRLVAR</sequence>
<dbReference type="RefSeq" id="WP_127000235.1">
    <property type="nucleotide sequence ID" value="NZ_CP173194.1"/>
</dbReference>
<dbReference type="Proteomes" id="UP000280346">
    <property type="component" value="Unassembled WGS sequence"/>
</dbReference>
<organism evidence="1 2">
    <name type="scientific">Azospirillum doebereinerae</name>
    <dbReference type="NCBI Taxonomy" id="92933"/>
    <lineage>
        <taxon>Bacteria</taxon>
        <taxon>Pseudomonadati</taxon>
        <taxon>Pseudomonadota</taxon>
        <taxon>Alphaproteobacteria</taxon>
        <taxon>Rhodospirillales</taxon>
        <taxon>Azospirillaceae</taxon>
        <taxon>Azospirillum</taxon>
    </lineage>
</organism>
<evidence type="ECO:0008006" key="3">
    <source>
        <dbReference type="Google" id="ProtNLM"/>
    </source>
</evidence>
<protein>
    <recommendedName>
        <fullName evidence="3">DUF945 family protein</fullName>
    </recommendedName>
</protein>
<accession>A0A3S0WTQ4</accession>
<name>A0A3S0WTQ4_9PROT</name>
<dbReference type="EMBL" id="RZIJ01000014">
    <property type="protein sequence ID" value="RUQ68456.1"/>
    <property type="molecule type" value="Genomic_DNA"/>
</dbReference>
<reference evidence="1 2" key="1">
    <citation type="submission" date="2018-12" db="EMBL/GenBank/DDBJ databases">
        <authorList>
            <person name="Yang Y."/>
        </authorList>
    </citation>
    <scope>NUCLEOTIDE SEQUENCE [LARGE SCALE GENOMIC DNA]</scope>
    <source>
        <strain evidence="1 2">GSF71</strain>
    </source>
</reference>
<gene>
    <name evidence="1" type="ORF">EJ913_17660</name>
</gene>
<evidence type="ECO:0000313" key="1">
    <source>
        <dbReference type="EMBL" id="RUQ68456.1"/>
    </source>
</evidence>
<proteinExistence type="predicted"/>
<evidence type="ECO:0000313" key="2">
    <source>
        <dbReference type="Proteomes" id="UP000280346"/>
    </source>
</evidence>